<dbReference type="Gene3D" id="1.20.1280.50">
    <property type="match status" value="1"/>
</dbReference>
<dbReference type="EMBL" id="KK583225">
    <property type="protein sequence ID" value="KDO26271.1"/>
    <property type="molecule type" value="Genomic_DNA"/>
</dbReference>
<dbReference type="VEuPathDB" id="FungiDB:SPRG_08347"/>
<sequence>MYATVASRDRRPASRPAMIMNIPIKGKKQTKSQRKAAAKAQTEAAPQIVQWVEERLDDHVWQLIFECMDVASLLQARLVCRYFRVVAESPVLWMAAHARTWGHDLPRTYTACTWRDIRGLHGRRKALRVPVSTRAKTTLDPDTYSLTVLNNSMLRSFDRGTVDSVRSSGPLPPLPALCQDGATYFEVRTTTYVSAGMVSLRDLRAYGFGSDAHVGWHPHSVGYHTHGPGLVYHDGSAMVESPGAFAHWSDRLFSADAGDVVGVGHVPSLATVFFTLNGVLLGEAPCVLEGDDVAGAVSIHALDAHVSINWGVQPFVFAIEAYLASL</sequence>
<dbReference type="KEGG" id="spar:SPRG_08347"/>
<dbReference type="InterPro" id="IPR044736">
    <property type="entry name" value="Gid1/RanBPM/SPLA_SPRY"/>
</dbReference>
<protein>
    <recommendedName>
        <fullName evidence="1">F-box domain-containing protein</fullName>
    </recommendedName>
</protein>
<evidence type="ECO:0000313" key="3">
    <source>
        <dbReference type="Proteomes" id="UP000030745"/>
    </source>
</evidence>
<dbReference type="Pfam" id="PF12937">
    <property type="entry name" value="F-box-like"/>
    <property type="match status" value="1"/>
</dbReference>
<proteinExistence type="predicted"/>
<dbReference type="Gene3D" id="2.60.120.920">
    <property type="match status" value="1"/>
</dbReference>
<evidence type="ECO:0000313" key="2">
    <source>
        <dbReference type="EMBL" id="KDO26271.1"/>
    </source>
</evidence>
<dbReference type="RefSeq" id="XP_012202978.1">
    <property type="nucleotide sequence ID" value="XM_012347588.1"/>
</dbReference>
<reference evidence="2 3" key="1">
    <citation type="journal article" date="2013" name="PLoS Genet.">
        <title>Distinctive expansion of potential virulence genes in the genome of the oomycete fish pathogen Saprolegnia parasitica.</title>
        <authorList>
            <person name="Jiang R.H."/>
            <person name="de Bruijn I."/>
            <person name="Haas B.J."/>
            <person name="Belmonte R."/>
            <person name="Lobach L."/>
            <person name="Christie J."/>
            <person name="van den Ackerveken G."/>
            <person name="Bottin A."/>
            <person name="Bulone V."/>
            <person name="Diaz-Moreno S.M."/>
            <person name="Dumas B."/>
            <person name="Fan L."/>
            <person name="Gaulin E."/>
            <person name="Govers F."/>
            <person name="Grenville-Briggs L.J."/>
            <person name="Horner N.R."/>
            <person name="Levin J.Z."/>
            <person name="Mammella M."/>
            <person name="Meijer H.J."/>
            <person name="Morris P."/>
            <person name="Nusbaum C."/>
            <person name="Oome S."/>
            <person name="Phillips A.J."/>
            <person name="van Rooyen D."/>
            <person name="Rzeszutek E."/>
            <person name="Saraiva M."/>
            <person name="Secombes C.J."/>
            <person name="Seidl M.F."/>
            <person name="Snel B."/>
            <person name="Stassen J.H."/>
            <person name="Sykes S."/>
            <person name="Tripathy S."/>
            <person name="van den Berg H."/>
            <person name="Vega-Arreguin J.C."/>
            <person name="Wawra S."/>
            <person name="Young S.K."/>
            <person name="Zeng Q."/>
            <person name="Dieguez-Uribeondo J."/>
            <person name="Russ C."/>
            <person name="Tyler B.M."/>
            <person name="van West P."/>
        </authorList>
    </citation>
    <scope>NUCLEOTIDE SEQUENCE [LARGE SCALE GENOMIC DNA]</scope>
    <source>
        <strain evidence="2 3">CBS 223.65</strain>
    </source>
</reference>
<name>A0A067CIB5_SAPPC</name>
<feature type="domain" description="F-box" evidence="1">
    <location>
        <begin position="56"/>
        <end position="96"/>
    </location>
</feature>
<gene>
    <name evidence="2" type="ORF">SPRG_08347</name>
</gene>
<dbReference type="InterPro" id="IPR013320">
    <property type="entry name" value="ConA-like_dom_sf"/>
</dbReference>
<keyword evidence="3" id="KW-1185">Reference proteome</keyword>
<dbReference type="OrthoDB" id="258495at2759"/>
<dbReference type="CDD" id="cd09917">
    <property type="entry name" value="F-box_SF"/>
    <property type="match status" value="1"/>
</dbReference>
<dbReference type="InterPro" id="IPR043136">
    <property type="entry name" value="B30.2/SPRY_sf"/>
</dbReference>
<organism evidence="2 3">
    <name type="scientific">Saprolegnia parasitica (strain CBS 223.65)</name>
    <dbReference type="NCBI Taxonomy" id="695850"/>
    <lineage>
        <taxon>Eukaryota</taxon>
        <taxon>Sar</taxon>
        <taxon>Stramenopiles</taxon>
        <taxon>Oomycota</taxon>
        <taxon>Saprolegniomycetes</taxon>
        <taxon>Saprolegniales</taxon>
        <taxon>Saprolegniaceae</taxon>
        <taxon>Saprolegnia</taxon>
    </lineage>
</organism>
<dbReference type="SMART" id="SM00256">
    <property type="entry name" value="FBOX"/>
    <property type="match status" value="1"/>
</dbReference>
<dbReference type="InterPro" id="IPR036047">
    <property type="entry name" value="F-box-like_dom_sf"/>
</dbReference>
<dbReference type="CDD" id="cd12885">
    <property type="entry name" value="SPRY_RanBP_like"/>
    <property type="match status" value="1"/>
</dbReference>
<dbReference type="AlphaFoldDB" id="A0A067CIB5"/>
<dbReference type="SUPFAM" id="SSF49899">
    <property type="entry name" value="Concanavalin A-like lectins/glucanases"/>
    <property type="match status" value="1"/>
</dbReference>
<accession>A0A067CIB5</accession>
<dbReference type="Proteomes" id="UP000030745">
    <property type="component" value="Unassembled WGS sequence"/>
</dbReference>
<dbReference type="SUPFAM" id="SSF81383">
    <property type="entry name" value="F-box domain"/>
    <property type="match status" value="1"/>
</dbReference>
<dbReference type="OMA" id="WMAAHAR"/>
<evidence type="ECO:0000259" key="1">
    <source>
        <dbReference type="SMART" id="SM00256"/>
    </source>
</evidence>
<dbReference type="GeneID" id="24130573"/>
<dbReference type="InterPro" id="IPR001810">
    <property type="entry name" value="F-box_dom"/>
</dbReference>
<dbReference type="STRING" id="695850.A0A067CIB5"/>